<dbReference type="Proteomes" id="UP000092124">
    <property type="component" value="Unassembled WGS sequence"/>
</dbReference>
<evidence type="ECO:0000256" key="8">
    <source>
        <dbReference type="ARBA" id="ARBA00022679"/>
    </source>
</evidence>
<dbReference type="PANTHER" id="PTHR10836">
    <property type="entry name" value="GLYCERALDEHYDE 3-PHOSPHATE DEHYDROGENASE"/>
    <property type="match status" value="1"/>
</dbReference>
<dbReference type="GO" id="GO:0004365">
    <property type="term" value="F:glyceraldehyde-3-phosphate dehydrogenase (NAD+) (phosphorylating) activity"/>
    <property type="evidence" value="ECO:0007669"/>
    <property type="project" value="UniProtKB-EC"/>
</dbReference>
<evidence type="ECO:0000256" key="20">
    <source>
        <dbReference type="ARBA" id="ARBA00048005"/>
    </source>
</evidence>
<dbReference type="GO" id="GO:0006096">
    <property type="term" value="P:glycolytic process"/>
    <property type="evidence" value="ECO:0007669"/>
    <property type="project" value="UniProtKB-KW"/>
</dbReference>
<evidence type="ECO:0000256" key="10">
    <source>
        <dbReference type="ARBA" id="ARBA00022799"/>
    </source>
</evidence>
<evidence type="ECO:0000256" key="19">
    <source>
        <dbReference type="ARBA" id="ARBA00047698"/>
    </source>
</evidence>
<evidence type="ECO:0000256" key="3">
    <source>
        <dbReference type="ARBA" id="ARBA00004514"/>
    </source>
</evidence>
<comment type="subcellular location">
    <subcellularLocation>
        <location evidence="2">Cytoplasm</location>
        <location evidence="2">Cytoskeleton</location>
    </subcellularLocation>
    <subcellularLocation>
        <location evidence="3">Cytoplasm</location>
        <location evidence="3">Cytosol</location>
    </subcellularLocation>
    <subcellularLocation>
        <location evidence="1">Nucleus</location>
    </subcellularLocation>
</comment>
<dbReference type="SUPFAM" id="SSF55347">
    <property type="entry name" value="Glyceraldehyde-3-phosphate dehydrogenase-like, C-terminal domain"/>
    <property type="match status" value="1"/>
</dbReference>
<dbReference type="SUPFAM" id="SSF51735">
    <property type="entry name" value="NAD(P)-binding Rossmann-fold domains"/>
    <property type="match status" value="1"/>
</dbReference>
<dbReference type="Gene3D" id="3.30.360.10">
    <property type="entry name" value="Dihydrodipicolinate Reductase, domain 2"/>
    <property type="match status" value="1"/>
</dbReference>
<dbReference type="Pfam" id="PF02800">
    <property type="entry name" value="Gp_dh_C"/>
    <property type="match status" value="1"/>
</dbReference>
<evidence type="ECO:0000256" key="13">
    <source>
        <dbReference type="ARBA" id="ARBA00023027"/>
    </source>
</evidence>
<protein>
    <recommendedName>
        <fullName evidence="6">glyceraldehyde-3-phosphate dehydrogenase (phosphorylating)</fullName>
        <ecNumber evidence="6">1.2.1.12</ecNumber>
    </recommendedName>
    <alternativeName>
        <fullName evidence="17">Peptidyl-cysteine S-nitrosylase GAPDH</fullName>
    </alternativeName>
</protein>
<proteinExistence type="inferred from homology"/>
<evidence type="ECO:0000256" key="7">
    <source>
        <dbReference type="ARBA" id="ARBA00022490"/>
    </source>
</evidence>
<keyword evidence="11" id="KW-0810">Translation regulation</keyword>
<keyword evidence="15" id="KW-0206">Cytoskeleton</keyword>
<keyword evidence="9" id="KW-0053">Apoptosis</keyword>
<evidence type="ECO:0000256" key="5">
    <source>
        <dbReference type="ARBA" id="ARBA00007406"/>
    </source>
</evidence>
<evidence type="ECO:0000256" key="1">
    <source>
        <dbReference type="ARBA" id="ARBA00004123"/>
    </source>
</evidence>
<evidence type="ECO:0000313" key="22">
    <source>
        <dbReference type="EMBL" id="OBS66171.1"/>
    </source>
</evidence>
<keyword evidence="12" id="KW-0560">Oxidoreductase</keyword>
<evidence type="ECO:0000256" key="11">
    <source>
        <dbReference type="ARBA" id="ARBA00022845"/>
    </source>
</evidence>
<dbReference type="GO" id="GO:0005634">
    <property type="term" value="C:nucleus"/>
    <property type="evidence" value="ECO:0007669"/>
    <property type="project" value="UniProtKB-SubCell"/>
</dbReference>
<dbReference type="InterPro" id="IPR020829">
    <property type="entry name" value="GlycerAld_3-P_DH_cat"/>
</dbReference>
<dbReference type="STRING" id="56216.A0A1A6GIX9"/>
<dbReference type="GO" id="GO:0016740">
    <property type="term" value="F:transferase activity"/>
    <property type="evidence" value="ECO:0007669"/>
    <property type="project" value="UniProtKB-KW"/>
</dbReference>
<dbReference type="GO" id="GO:0006417">
    <property type="term" value="P:regulation of translation"/>
    <property type="evidence" value="ECO:0007669"/>
    <property type="project" value="UniProtKB-KW"/>
</dbReference>
<dbReference type="OrthoDB" id="9805455at2759"/>
<evidence type="ECO:0000259" key="21">
    <source>
        <dbReference type="Pfam" id="PF02800"/>
    </source>
</evidence>
<dbReference type="InterPro" id="IPR036291">
    <property type="entry name" value="NAD(P)-bd_dom_sf"/>
</dbReference>
<comment type="pathway">
    <text evidence="4">Carbohydrate degradation; glycolysis; pyruvate from D-glyceraldehyde 3-phosphate: step 1/5.</text>
</comment>
<reference evidence="22 23" key="1">
    <citation type="submission" date="2016-06" db="EMBL/GenBank/DDBJ databases">
        <title>The Draft Genome Sequence and Annotation of the Desert Woodrat Neotoma lepida.</title>
        <authorList>
            <person name="Campbell M."/>
            <person name="Oakeson K.F."/>
            <person name="Yandell M."/>
            <person name="Halpert J.R."/>
            <person name="Dearing D."/>
        </authorList>
    </citation>
    <scope>NUCLEOTIDE SEQUENCE [LARGE SCALE GENOMIC DNA]</scope>
    <source>
        <strain evidence="22">417</strain>
        <tissue evidence="22">Liver</tissue>
    </source>
</reference>
<gene>
    <name evidence="22" type="ORF">A6R68_05290</name>
</gene>
<evidence type="ECO:0000256" key="9">
    <source>
        <dbReference type="ARBA" id="ARBA00022703"/>
    </source>
</evidence>
<keyword evidence="23" id="KW-1185">Reference proteome</keyword>
<accession>A0A1A6GIX9</accession>
<keyword evidence="14" id="KW-0324">Glycolysis</keyword>
<evidence type="ECO:0000313" key="23">
    <source>
        <dbReference type="Proteomes" id="UP000092124"/>
    </source>
</evidence>
<feature type="domain" description="Glyceraldehyde 3-phosphate dehydrogenase catalytic" evidence="21">
    <location>
        <begin position="38"/>
        <end position="104"/>
    </location>
</feature>
<evidence type="ECO:0000256" key="18">
    <source>
        <dbReference type="ARBA" id="ARBA00046997"/>
    </source>
</evidence>
<dbReference type="GO" id="GO:0005856">
    <property type="term" value="C:cytoskeleton"/>
    <property type="evidence" value="ECO:0007669"/>
    <property type="project" value="UniProtKB-SubCell"/>
</dbReference>
<evidence type="ECO:0000256" key="17">
    <source>
        <dbReference type="ARBA" id="ARBA00031890"/>
    </source>
</evidence>
<comment type="similarity">
    <text evidence="5">Belongs to the glyceraldehyde-3-phosphate dehydrogenase family.</text>
</comment>
<comment type="catalytic activity">
    <reaction evidence="20">
        <text>S-nitroso-L-cysteinyl-[GAPDH] + L-cysteinyl-[protein] = L-cysteinyl-[GAPDH] + S-nitroso-L-cysteinyl-[protein]</text>
        <dbReference type="Rhea" id="RHEA:66684"/>
        <dbReference type="Rhea" id="RHEA-COMP:10131"/>
        <dbReference type="Rhea" id="RHEA-COMP:17089"/>
        <dbReference type="Rhea" id="RHEA-COMP:17090"/>
        <dbReference type="Rhea" id="RHEA-COMP:17091"/>
        <dbReference type="ChEBI" id="CHEBI:29950"/>
        <dbReference type="ChEBI" id="CHEBI:149494"/>
    </reaction>
    <physiologicalReaction direction="left-to-right" evidence="20">
        <dbReference type="Rhea" id="RHEA:66685"/>
    </physiologicalReaction>
</comment>
<evidence type="ECO:0000256" key="2">
    <source>
        <dbReference type="ARBA" id="ARBA00004245"/>
    </source>
</evidence>
<comment type="subunit">
    <text evidence="18">Homotetramer. Interacts with TPPP; the interaction is direct. Interacts (when S-nitrosylated) with SIAH1; leading to nuclear translocation. Interacts with RILPL1/GOSPEL, leading to prevent the interaction between GAPDH and SIAH1 and prevent nuclear translocation. Interacts with CHP1; the interaction increases the binding of CHP1 with microtubules. Associates with microtubules. Interacts with EIF1AD, USP25, PRKCI and WARS1. Interacts with phosphorylated RPL13A; inhibited by oxidatively-modified low-densitity lipoprotein (LDL(ox)). Component of the GAIT complex. Interacts with FKBP6; leading to inhibit GAPDH catalytic activity. Interacts with TRAF2, promoting TRAF2 ubiquitination. Interacts with TRAF3, promoting TRAF3 ubiquitination.</text>
</comment>
<dbReference type="InterPro" id="IPR020831">
    <property type="entry name" value="GlycerAld/Erythrose_P_DH"/>
</dbReference>
<evidence type="ECO:0000256" key="12">
    <source>
        <dbReference type="ARBA" id="ARBA00023002"/>
    </source>
</evidence>
<dbReference type="EMBL" id="LZPO01087420">
    <property type="protein sequence ID" value="OBS66171.1"/>
    <property type="molecule type" value="Genomic_DNA"/>
</dbReference>
<evidence type="ECO:0000256" key="4">
    <source>
        <dbReference type="ARBA" id="ARBA00004869"/>
    </source>
</evidence>
<dbReference type="GO" id="GO:0006915">
    <property type="term" value="P:apoptotic process"/>
    <property type="evidence" value="ECO:0007669"/>
    <property type="project" value="UniProtKB-KW"/>
</dbReference>
<keyword evidence="16" id="KW-0539">Nucleus</keyword>
<comment type="caution">
    <text evidence="22">The sequence shown here is derived from an EMBL/GenBank/DDBJ whole genome shotgun (WGS) entry which is preliminary data.</text>
</comment>
<keyword evidence="7" id="KW-0963">Cytoplasm</keyword>
<evidence type="ECO:0000256" key="15">
    <source>
        <dbReference type="ARBA" id="ARBA00023212"/>
    </source>
</evidence>
<evidence type="ECO:0000256" key="16">
    <source>
        <dbReference type="ARBA" id="ARBA00023242"/>
    </source>
</evidence>
<organism evidence="22 23">
    <name type="scientific">Neotoma lepida</name>
    <name type="common">Desert woodrat</name>
    <dbReference type="NCBI Taxonomy" id="56216"/>
    <lineage>
        <taxon>Eukaryota</taxon>
        <taxon>Metazoa</taxon>
        <taxon>Chordata</taxon>
        <taxon>Craniata</taxon>
        <taxon>Vertebrata</taxon>
        <taxon>Euteleostomi</taxon>
        <taxon>Mammalia</taxon>
        <taxon>Eutheria</taxon>
        <taxon>Euarchontoglires</taxon>
        <taxon>Glires</taxon>
        <taxon>Rodentia</taxon>
        <taxon>Myomorpha</taxon>
        <taxon>Muroidea</taxon>
        <taxon>Cricetidae</taxon>
        <taxon>Neotominae</taxon>
        <taxon>Neotoma</taxon>
    </lineage>
</organism>
<dbReference type="GO" id="GO:0005829">
    <property type="term" value="C:cytosol"/>
    <property type="evidence" value="ECO:0007669"/>
    <property type="project" value="UniProtKB-SubCell"/>
</dbReference>
<name>A0A1A6GIX9_NEOLE</name>
<keyword evidence="10" id="KW-0702">S-nitrosylation</keyword>
<sequence>MDTVAINNSLNYMVYMFLYDSTFSKIHSTVKAENRKLVIHDNFGIVEGLMTMVHEIDATQKTLDDPSGKLWHDGSGAVSTDTVPAVGNVIQDLNRKLTGMAFHVFLSPMCPLWI</sequence>
<dbReference type="EC" id="1.2.1.12" evidence="6"/>
<evidence type="ECO:0000256" key="14">
    <source>
        <dbReference type="ARBA" id="ARBA00023152"/>
    </source>
</evidence>
<keyword evidence="8" id="KW-0808">Transferase</keyword>
<dbReference type="AlphaFoldDB" id="A0A1A6GIX9"/>
<comment type="catalytic activity">
    <reaction evidence="19">
        <text>D-glyceraldehyde 3-phosphate + phosphate + NAD(+) = (2R)-3-phospho-glyceroyl phosphate + NADH + H(+)</text>
        <dbReference type="Rhea" id="RHEA:10300"/>
        <dbReference type="ChEBI" id="CHEBI:15378"/>
        <dbReference type="ChEBI" id="CHEBI:43474"/>
        <dbReference type="ChEBI" id="CHEBI:57540"/>
        <dbReference type="ChEBI" id="CHEBI:57604"/>
        <dbReference type="ChEBI" id="CHEBI:57945"/>
        <dbReference type="ChEBI" id="CHEBI:59776"/>
        <dbReference type="EC" id="1.2.1.12"/>
    </reaction>
</comment>
<evidence type="ECO:0000256" key="6">
    <source>
        <dbReference type="ARBA" id="ARBA00013119"/>
    </source>
</evidence>
<keyword evidence="13" id="KW-0520">NAD</keyword>
<dbReference type="PANTHER" id="PTHR10836:SF111">
    <property type="entry name" value="GLYCERALDEHYDE-3-PHOSPHATE DEHYDROGENASE"/>
    <property type="match status" value="1"/>
</dbReference>